<dbReference type="SUPFAM" id="SSF88713">
    <property type="entry name" value="Glycoside hydrolase/deacetylase"/>
    <property type="match status" value="1"/>
</dbReference>
<reference evidence="4 5" key="1">
    <citation type="submission" date="2016-10" db="EMBL/GenBank/DDBJ databases">
        <authorList>
            <person name="de Groot N.N."/>
        </authorList>
    </citation>
    <scope>NUCLEOTIDE SEQUENCE [LARGE SCALE GENOMIC DNA]</scope>
    <source>
        <strain evidence="4 5">DSM 2895</strain>
    </source>
</reference>
<organism evidence="4 5">
    <name type="scientific">Aneurinibacillus migulanus</name>
    <name type="common">Bacillus migulanus</name>
    <dbReference type="NCBI Taxonomy" id="47500"/>
    <lineage>
        <taxon>Bacteria</taxon>
        <taxon>Bacillati</taxon>
        <taxon>Bacillota</taxon>
        <taxon>Bacilli</taxon>
        <taxon>Bacillales</taxon>
        <taxon>Paenibacillaceae</taxon>
        <taxon>Aneurinibacillus group</taxon>
        <taxon>Aneurinibacillus</taxon>
    </lineage>
</organism>
<name>A0A1G8ZKU3_ANEMI</name>
<feature type="transmembrane region" description="Helical" evidence="2">
    <location>
        <begin position="12"/>
        <end position="32"/>
    </location>
</feature>
<feature type="domain" description="NodB homology" evidence="3">
    <location>
        <begin position="109"/>
        <end position="304"/>
    </location>
</feature>
<dbReference type="AlphaFoldDB" id="A0A1G8ZKU3"/>
<dbReference type="PANTHER" id="PTHR10587:SF125">
    <property type="entry name" value="POLYSACCHARIDE DEACETYLASE YHEN-RELATED"/>
    <property type="match status" value="1"/>
</dbReference>
<dbReference type="CDD" id="cd10944">
    <property type="entry name" value="CE4_SmPgdA_like"/>
    <property type="match status" value="1"/>
</dbReference>
<keyword evidence="2" id="KW-1133">Transmembrane helix</keyword>
<protein>
    <submittedName>
        <fullName evidence="4">Peptidoglycan/xylan/chitin deacetylase, PgdA/CDA1 family</fullName>
    </submittedName>
</protein>
<dbReference type="InterPro" id="IPR002509">
    <property type="entry name" value="NODB_dom"/>
</dbReference>
<dbReference type="Gene3D" id="3.20.20.370">
    <property type="entry name" value="Glycoside hydrolase/deacetylase"/>
    <property type="match status" value="1"/>
</dbReference>
<dbReference type="GO" id="GO:0005975">
    <property type="term" value="P:carbohydrate metabolic process"/>
    <property type="evidence" value="ECO:0007669"/>
    <property type="project" value="InterPro"/>
</dbReference>
<evidence type="ECO:0000256" key="2">
    <source>
        <dbReference type="SAM" id="Phobius"/>
    </source>
</evidence>
<feature type="coiled-coil region" evidence="1">
    <location>
        <begin position="63"/>
        <end position="104"/>
    </location>
</feature>
<proteinExistence type="predicted"/>
<dbReference type="InterPro" id="IPR050248">
    <property type="entry name" value="Polysacc_deacetylase_ArnD"/>
</dbReference>
<dbReference type="EMBL" id="FNED01000041">
    <property type="protein sequence ID" value="SDK15677.1"/>
    <property type="molecule type" value="Genomic_DNA"/>
</dbReference>
<keyword evidence="2" id="KW-0812">Transmembrane</keyword>
<gene>
    <name evidence="4" type="ORF">SAMN04487909_14141</name>
</gene>
<keyword evidence="1" id="KW-0175">Coiled coil</keyword>
<dbReference type="OrthoDB" id="258610at2"/>
<dbReference type="RefSeq" id="WP_080787759.1">
    <property type="nucleotide sequence ID" value="NZ_BJOA01000192.1"/>
</dbReference>
<accession>A0A1G8ZKU3</accession>
<dbReference type="Pfam" id="PF01522">
    <property type="entry name" value="Polysacc_deac_1"/>
    <property type="match status" value="1"/>
</dbReference>
<keyword evidence="2" id="KW-0472">Membrane</keyword>
<dbReference type="GeneID" id="42303944"/>
<feature type="transmembrane region" description="Helical" evidence="2">
    <location>
        <begin position="38"/>
        <end position="58"/>
    </location>
</feature>
<dbReference type="PANTHER" id="PTHR10587">
    <property type="entry name" value="GLYCOSYL TRANSFERASE-RELATED"/>
    <property type="match status" value="1"/>
</dbReference>
<sequence>MLRFLLPVVKPCSAPVMIARCLSYISIILNLILGARTIKGAVTVSIIFFILFIIYTSLQAYTYRNTARHLEKIQQEKKELQAANKKLAGELKKIKQNMKKTSQQSPNKKVAYLTFDDGPSSNTSAILSILDHYKIKATFFVIGNQSERGKHMYKRIVAEGHAIGLHSYSHEYRTIYVSPTAFHQDFNQIRELVYQLTGQKPNIIRFPGGSNNHISRKYGGKNLMHTLIQQMTREGYRYFDWNVDSRDAERVTQSRDIIIQSVLQGSKNKQKTIILLHDSQVKTTTVEALPAIIEGLRKQGFSFDVLTDQSFTYHFAPSS</sequence>
<evidence type="ECO:0000259" key="3">
    <source>
        <dbReference type="PROSITE" id="PS51677"/>
    </source>
</evidence>
<dbReference type="Proteomes" id="UP000182836">
    <property type="component" value="Unassembled WGS sequence"/>
</dbReference>
<dbReference type="InterPro" id="IPR011330">
    <property type="entry name" value="Glyco_hydro/deAcase_b/a-brl"/>
</dbReference>
<evidence type="ECO:0000256" key="1">
    <source>
        <dbReference type="SAM" id="Coils"/>
    </source>
</evidence>
<dbReference type="GO" id="GO:0016810">
    <property type="term" value="F:hydrolase activity, acting on carbon-nitrogen (but not peptide) bonds"/>
    <property type="evidence" value="ECO:0007669"/>
    <property type="project" value="InterPro"/>
</dbReference>
<evidence type="ECO:0000313" key="4">
    <source>
        <dbReference type="EMBL" id="SDK15677.1"/>
    </source>
</evidence>
<dbReference type="PROSITE" id="PS51677">
    <property type="entry name" value="NODB"/>
    <property type="match status" value="1"/>
</dbReference>
<evidence type="ECO:0000313" key="5">
    <source>
        <dbReference type="Proteomes" id="UP000182836"/>
    </source>
</evidence>